<dbReference type="HOGENOM" id="CLU_031285_9_1_7"/>
<dbReference type="Proteomes" id="UP000006055">
    <property type="component" value="Chromosome"/>
</dbReference>
<protein>
    <submittedName>
        <fullName evidence="5">ABC-type sugar transport system, periplasmic component</fullName>
    </submittedName>
</protein>
<dbReference type="RefSeq" id="WP_014809142.1">
    <property type="nucleotide sequence ID" value="NC_018025.1"/>
</dbReference>
<dbReference type="AlphaFoldDB" id="I4C350"/>
<evidence type="ECO:0000313" key="6">
    <source>
        <dbReference type="Proteomes" id="UP000006055"/>
    </source>
</evidence>
<comment type="similarity">
    <text evidence="2">Belongs to the bacterial solute-binding protein 1 family.</text>
</comment>
<evidence type="ECO:0000256" key="2">
    <source>
        <dbReference type="ARBA" id="ARBA00008520"/>
    </source>
</evidence>
<dbReference type="PANTHER" id="PTHR43649">
    <property type="entry name" value="ARABINOSE-BINDING PROTEIN-RELATED"/>
    <property type="match status" value="1"/>
</dbReference>
<dbReference type="eggNOG" id="COG1653">
    <property type="taxonomic scope" value="Bacteria"/>
</dbReference>
<organism evidence="5 6">
    <name type="scientific">Desulfomonile tiedjei (strain ATCC 49306 / DSM 6799 / DCB-1)</name>
    <dbReference type="NCBI Taxonomy" id="706587"/>
    <lineage>
        <taxon>Bacteria</taxon>
        <taxon>Pseudomonadati</taxon>
        <taxon>Thermodesulfobacteriota</taxon>
        <taxon>Desulfomonilia</taxon>
        <taxon>Desulfomonilales</taxon>
        <taxon>Desulfomonilaceae</taxon>
        <taxon>Desulfomonile</taxon>
    </lineage>
</organism>
<dbReference type="KEGG" id="dti:Desti_1278"/>
<dbReference type="InterPro" id="IPR050490">
    <property type="entry name" value="Bact_solute-bd_prot1"/>
</dbReference>
<dbReference type="Pfam" id="PF01547">
    <property type="entry name" value="SBP_bac_1"/>
    <property type="match status" value="1"/>
</dbReference>
<evidence type="ECO:0000256" key="1">
    <source>
        <dbReference type="ARBA" id="ARBA00004418"/>
    </source>
</evidence>
<dbReference type="OrthoDB" id="9808332at2"/>
<dbReference type="InterPro" id="IPR006059">
    <property type="entry name" value="SBP"/>
</dbReference>
<name>I4C350_DESTA</name>
<dbReference type="PANTHER" id="PTHR43649:SF34">
    <property type="entry name" value="ABC TRANSPORTER PERIPLASMIC-BINDING PROTEIN YCJN-RELATED"/>
    <property type="match status" value="1"/>
</dbReference>
<evidence type="ECO:0000313" key="5">
    <source>
        <dbReference type="EMBL" id="AFM23991.1"/>
    </source>
</evidence>
<keyword evidence="4" id="KW-0732">Signal</keyword>
<accession>I4C350</accession>
<dbReference type="EMBL" id="CP003360">
    <property type="protein sequence ID" value="AFM23991.1"/>
    <property type="molecule type" value="Genomic_DNA"/>
</dbReference>
<dbReference type="Gene3D" id="3.40.190.10">
    <property type="entry name" value="Periplasmic binding protein-like II"/>
    <property type="match status" value="2"/>
</dbReference>
<dbReference type="GO" id="GO:0042597">
    <property type="term" value="C:periplasmic space"/>
    <property type="evidence" value="ECO:0007669"/>
    <property type="project" value="UniProtKB-SubCell"/>
</dbReference>
<dbReference type="SUPFAM" id="SSF53850">
    <property type="entry name" value="Periplasmic binding protein-like II"/>
    <property type="match status" value="1"/>
</dbReference>
<proteinExistence type="inferred from homology"/>
<comment type="subcellular location">
    <subcellularLocation>
        <location evidence="1">Periplasm</location>
    </subcellularLocation>
</comment>
<evidence type="ECO:0000256" key="3">
    <source>
        <dbReference type="ARBA" id="ARBA00022448"/>
    </source>
</evidence>
<keyword evidence="3" id="KW-0813">Transport</keyword>
<reference evidence="6" key="1">
    <citation type="submission" date="2012-06" db="EMBL/GenBank/DDBJ databases">
        <title>Complete sequence of chromosome of Desulfomonile tiedjei DSM 6799.</title>
        <authorList>
            <person name="Lucas S."/>
            <person name="Copeland A."/>
            <person name="Lapidus A."/>
            <person name="Glavina del Rio T."/>
            <person name="Dalin E."/>
            <person name="Tice H."/>
            <person name="Bruce D."/>
            <person name="Goodwin L."/>
            <person name="Pitluck S."/>
            <person name="Peters L."/>
            <person name="Ovchinnikova G."/>
            <person name="Zeytun A."/>
            <person name="Lu M."/>
            <person name="Kyrpides N."/>
            <person name="Mavromatis K."/>
            <person name="Ivanova N."/>
            <person name="Brettin T."/>
            <person name="Detter J.C."/>
            <person name="Han C."/>
            <person name="Larimer F."/>
            <person name="Land M."/>
            <person name="Hauser L."/>
            <person name="Markowitz V."/>
            <person name="Cheng J.-F."/>
            <person name="Hugenholtz P."/>
            <person name="Woyke T."/>
            <person name="Wu D."/>
            <person name="Spring S."/>
            <person name="Schroeder M."/>
            <person name="Brambilla E."/>
            <person name="Klenk H.-P."/>
            <person name="Eisen J.A."/>
        </authorList>
    </citation>
    <scope>NUCLEOTIDE SEQUENCE [LARGE SCALE GENOMIC DNA]</scope>
    <source>
        <strain evidence="6">ATCC 49306 / DSM 6799 / DCB-1</strain>
    </source>
</reference>
<dbReference type="STRING" id="706587.Desti_1278"/>
<sequence length="441" mass="50197">MAGQKNYLRSIQDTRLFCIVVCITVHLLLCLQIFAADEIHLVMQKPDNLNLWKRLIDHFEKENSVIVRVEISPNSSTAAHALITQKLKNSDPDLDIFLMDVIWPSELVSAGWVQALDDFFPPEEQADFFPAPISACTINGKIYGVPFETSGGLLYYRKDLLEKYGFPPPDTWDRLVHIAKYIVDKERTHNPALRGYCGQFKQYEGLVCDMQEFVLSNRGKLFDNITGESTINTSQNIAAVKYVRDEIIGKIASRGVLTYEEPEAMHSFIQGNAVFLRDWPYTWEIANNSENSRIAGKIDITVLPHFPGGESVSTLGGWQFALSSFSREKDIAIKFIKYMTSPTVQKIFALEASQTCARRSVYNDPEVLRKNPHFSKLRESFDKARPRPAIPVYPAYSDILQVFYHSAITYPDSKIEELAKEADSKVQQLVEMLYEAGIFKR</sequence>
<evidence type="ECO:0000256" key="4">
    <source>
        <dbReference type="ARBA" id="ARBA00022729"/>
    </source>
</evidence>
<keyword evidence="5" id="KW-0762">Sugar transport</keyword>
<keyword evidence="6" id="KW-1185">Reference proteome</keyword>
<gene>
    <name evidence="5" type="ordered locus">Desti_1278</name>
</gene>
<dbReference type="CDD" id="cd14750">
    <property type="entry name" value="PBP2_TMBP"/>
    <property type="match status" value="1"/>
</dbReference>